<keyword evidence="3" id="KW-0547">Nucleotide-binding</keyword>
<dbReference type="InterPro" id="IPR029787">
    <property type="entry name" value="Nucleotide_cyclase"/>
</dbReference>
<dbReference type="GO" id="GO:0005886">
    <property type="term" value="C:plasma membrane"/>
    <property type="evidence" value="ECO:0007669"/>
    <property type="project" value="TreeGrafter"/>
</dbReference>
<dbReference type="GO" id="GO:0007168">
    <property type="term" value="P:receptor guanylyl cyclase signaling pathway"/>
    <property type="evidence" value="ECO:0007669"/>
    <property type="project" value="TreeGrafter"/>
</dbReference>
<dbReference type="GO" id="GO:0004016">
    <property type="term" value="F:adenylate cyclase activity"/>
    <property type="evidence" value="ECO:0007669"/>
    <property type="project" value="TreeGrafter"/>
</dbReference>
<dbReference type="InterPro" id="IPR001054">
    <property type="entry name" value="A/G_cyclase"/>
</dbReference>
<comment type="subcellular location">
    <subcellularLocation>
        <location evidence="1">Membrane</location>
    </subcellularLocation>
</comment>
<dbReference type="GO" id="GO:0000166">
    <property type="term" value="F:nucleotide binding"/>
    <property type="evidence" value="ECO:0007669"/>
    <property type="project" value="UniProtKB-KW"/>
</dbReference>
<organism evidence="10 11">
    <name type="scientific">Seminavis robusta</name>
    <dbReference type="NCBI Taxonomy" id="568900"/>
    <lineage>
        <taxon>Eukaryota</taxon>
        <taxon>Sar</taxon>
        <taxon>Stramenopiles</taxon>
        <taxon>Ochrophyta</taxon>
        <taxon>Bacillariophyta</taxon>
        <taxon>Bacillariophyceae</taxon>
        <taxon>Bacillariophycidae</taxon>
        <taxon>Naviculales</taxon>
        <taxon>Naviculaceae</taxon>
        <taxon>Seminavis</taxon>
    </lineage>
</organism>
<comment type="caution">
    <text evidence="10">The sequence shown here is derived from an EMBL/GenBank/DDBJ whole genome shotgun (WGS) entry which is preliminary data.</text>
</comment>
<feature type="domain" description="Guanylate cyclase" evidence="9">
    <location>
        <begin position="593"/>
        <end position="728"/>
    </location>
</feature>
<dbReference type="InterPro" id="IPR050401">
    <property type="entry name" value="Cyclic_nucleotide_synthase"/>
</dbReference>
<evidence type="ECO:0000256" key="5">
    <source>
        <dbReference type="ARBA" id="ARBA00023136"/>
    </source>
</evidence>
<feature type="transmembrane region" description="Helical" evidence="8">
    <location>
        <begin position="467"/>
        <end position="491"/>
    </location>
</feature>
<feature type="region of interest" description="Disordered" evidence="7">
    <location>
        <begin position="1"/>
        <end position="23"/>
    </location>
</feature>
<evidence type="ECO:0000256" key="2">
    <source>
        <dbReference type="ARBA" id="ARBA00022692"/>
    </source>
</evidence>
<dbReference type="CDD" id="cd07302">
    <property type="entry name" value="CHD"/>
    <property type="match status" value="1"/>
</dbReference>
<dbReference type="GO" id="GO:0004383">
    <property type="term" value="F:guanylate cyclase activity"/>
    <property type="evidence" value="ECO:0007669"/>
    <property type="project" value="TreeGrafter"/>
</dbReference>
<dbReference type="GO" id="GO:0001653">
    <property type="term" value="F:peptide receptor activity"/>
    <property type="evidence" value="ECO:0007669"/>
    <property type="project" value="TreeGrafter"/>
</dbReference>
<evidence type="ECO:0000256" key="6">
    <source>
        <dbReference type="ARBA" id="ARBA00023239"/>
    </source>
</evidence>
<feature type="region of interest" description="Disordered" evidence="7">
    <location>
        <begin position="555"/>
        <end position="575"/>
    </location>
</feature>
<accession>A0A9N8E3V7</accession>
<dbReference type="EMBL" id="CAICTM010000622">
    <property type="protein sequence ID" value="CAB9513948.1"/>
    <property type="molecule type" value="Genomic_DNA"/>
</dbReference>
<evidence type="ECO:0000256" key="1">
    <source>
        <dbReference type="ARBA" id="ARBA00004370"/>
    </source>
</evidence>
<keyword evidence="2 8" id="KW-0812">Transmembrane</keyword>
<evidence type="ECO:0000256" key="4">
    <source>
        <dbReference type="ARBA" id="ARBA00022989"/>
    </source>
</evidence>
<feature type="compositionally biased region" description="Acidic residues" evidence="7">
    <location>
        <begin position="12"/>
        <end position="21"/>
    </location>
</feature>
<dbReference type="PANTHER" id="PTHR11920">
    <property type="entry name" value="GUANYLYL CYCLASE"/>
    <property type="match status" value="1"/>
</dbReference>
<reference evidence="10" key="1">
    <citation type="submission" date="2020-06" db="EMBL/GenBank/DDBJ databases">
        <authorList>
            <consortium name="Plant Systems Biology data submission"/>
        </authorList>
    </citation>
    <scope>NUCLEOTIDE SEQUENCE</scope>
    <source>
        <strain evidence="10">D6</strain>
    </source>
</reference>
<dbReference type="Pfam" id="PF00211">
    <property type="entry name" value="Guanylate_cyc"/>
    <property type="match status" value="1"/>
</dbReference>
<dbReference type="SUPFAM" id="SSF55073">
    <property type="entry name" value="Nucleotide cyclase"/>
    <property type="match status" value="1"/>
</dbReference>
<dbReference type="Proteomes" id="UP001153069">
    <property type="component" value="Unassembled WGS sequence"/>
</dbReference>
<sequence>MTPLPDQHPTDHDDEAGDDDSFAMSTTFENEGMAVGADASAEERRNLARTETRRVFVLKTVIFVVLILATIATSVAVFSYARSEEDADFEHEFESHATKVFQSFHGAVYRKLGVLDTFSTSITLFALENNLTFPFVTLPFYELRGQATRALAEGIRLDYMPLVTDALRPVWEEYAQQNQGWLDKAVKQDAELRRRQDERFGIETVELEPEGNTAAKNASAVFATGSNNYNDRIYSKFGKLDGGVEEEGTGPFLPIWQVSPATPTKGILNFNLLNSASGGALRATLETHKAVLGEPLALKDPNYTSQGSWNANFLKTLQRGQYRHMLDDLKGDPSSNFVYPIFDTFSADRTLAGAIRTSIFWRKYFIDILPESSRGGLIAVLSNTHNQTFSYRIEGASATFLGPGDHHDPRFEDTGLTQDVDKDLKQTFALEKTSFTQADLNTDYCGYTLALYPSQAFQDQFHSNGPIIFSLVVVAVFLVTAAIFITYDCLVEKRQSVVMNRAVASGAIVASLFPEHVKDQLIEEKQTKQSLPVSPVSKVVSKAAFVTKNLTNSTWSASNDEPRRSSYSGPADPSMHSSLQGTPLIADLYEEASILFCDLVGFTAWSSSRKPKEVFQLLEAIFGAFDKEAEKKRIYKIETIGDCYVAATGVPKPQVEHAVILCRFAQECQDILKRVTMQLVGTLGEDTANLQARIGIHSGPVTGGVLRANRGQRFQLFGDTMNVTSRCETNGSPGRIQVTQATADLLTARGKSSWLTKREDLVQAKGKGAMQCYWVSPSGPGTVTTLSTYDTSTHEGSAAFGCDRSVASKRDSISL</sequence>
<evidence type="ECO:0000256" key="7">
    <source>
        <dbReference type="SAM" id="MobiDB-lite"/>
    </source>
</evidence>
<dbReference type="PANTHER" id="PTHR11920:SF335">
    <property type="entry name" value="GUANYLATE CYCLASE"/>
    <property type="match status" value="1"/>
</dbReference>
<dbReference type="Gene3D" id="3.30.70.1230">
    <property type="entry name" value="Nucleotide cyclase"/>
    <property type="match status" value="1"/>
</dbReference>
<keyword evidence="6" id="KW-0456">Lyase</keyword>
<dbReference type="PROSITE" id="PS50125">
    <property type="entry name" value="GUANYLATE_CYCLASE_2"/>
    <property type="match status" value="1"/>
</dbReference>
<proteinExistence type="predicted"/>
<evidence type="ECO:0000256" key="3">
    <source>
        <dbReference type="ARBA" id="ARBA00022741"/>
    </source>
</evidence>
<evidence type="ECO:0000313" key="11">
    <source>
        <dbReference type="Proteomes" id="UP001153069"/>
    </source>
</evidence>
<dbReference type="AlphaFoldDB" id="A0A9N8E3V7"/>
<feature type="transmembrane region" description="Helical" evidence="8">
    <location>
        <begin position="55"/>
        <end position="81"/>
    </location>
</feature>
<evidence type="ECO:0000313" key="10">
    <source>
        <dbReference type="EMBL" id="CAB9513948.1"/>
    </source>
</evidence>
<name>A0A9N8E3V7_9STRA</name>
<keyword evidence="11" id="KW-1185">Reference proteome</keyword>
<dbReference type="GO" id="GO:0035556">
    <property type="term" value="P:intracellular signal transduction"/>
    <property type="evidence" value="ECO:0007669"/>
    <property type="project" value="InterPro"/>
</dbReference>
<evidence type="ECO:0000256" key="8">
    <source>
        <dbReference type="SAM" id="Phobius"/>
    </source>
</evidence>
<keyword evidence="10" id="KW-0675">Receptor</keyword>
<gene>
    <name evidence="10" type="ORF">SEMRO_623_G177120.1</name>
</gene>
<dbReference type="SMART" id="SM00044">
    <property type="entry name" value="CYCc"/>
    <property type="match status" value="1"/>
</dbReference>
<keyword evidence="4 8" id="KW-1133">Transmembrane helix</keyword>
<keyword evidence="5 8" id="KW-0472">Membrane</keyword>
<protein>
    <submittedName>
        <fullName evidence="10">Receptor-type guanylate cyclase gcy</fullName>
    </submittedName>
</protein>
<evidence type="ECO:0000259" key="9">
    <source>
        <dbReference type="PROSITE" id="PS50125"/>
    </source>
</evidence>